<gene>
    <name evidence="1" type="ORF">C7400_1524</name>
    <name evidence="2" type="ORF">SAMN05216550_1155</name>
</gene>
<sequence>MTAAVVFVRRQSPDWQSLSRDYRQGLAIDPSRYVPDHPVPGFPDRLVSLIGEWNRRFSIDFFTFRHAVAMLSRRNISAIPDARMLTLDQLSIVAQCASVERCYVYFHDDDDFFAPHLPEVIRAAKTDADSIVTPLFRLGSERHSTFVTGDITPDFQWGERKPHDFRYQTNNYGIAARRCTTIAELSALKDHVLASRYADEHGFRDELLPSVISATVKTPASASMLHVFRGRRSSHRAAFDAFLASCRHAAEDLPSTYNWLSEPLGKIHRLVEHVYRGDGYVAIHDLLGEDHADLSAGSLAGGARRETVPAQGSIVARILSAVPNWRRRG</sequence>
<comment type="caution">
    <text evidence="2">The sequence shown here is derived from an EMBL/GenBank/DDBJ whole genome shotgun (WGS) entry which is preliminary data.</text>
</comment>
<name>A0AAQ1GJS6_9BURK</name>
<reference evidence="2 3" key="1">
    <citation type="submission" date="2016-10" db="EMBL/GenBank/DDBJ databases">
        <authorList>
            <person name="Varghese N."/>
            <person name="Submissions S."/>
        </authorList>
    </citation>
    <scope>NUCLEOTIDE SEQUENCE [LARGE SCALE GENOMIC DNA]</scope>
    <source>
        <strain evidence="2 3">LMG 22274</strain>
    </source>
</reference>
<dbReference type="EMBL" id="QJJV01000052">
    <property type="protein sequence ID" value="PXX03182.1"/>
    <property type="molecule type" value="Genomic_DNA"/>
</dbReference>
<dbReference type="EMBL" id="FNZM01000015">
    <property type="protein sequence ID" value="SEK05847.1"/>
    <property type="molecule type" value="Genomic_DNA"/>
</dbReference>
<organism evidence="2 3">
    <name type="scientific">Paraburkholderia tropica</name>
    <dbReference type="NCBI Taxonomy" id="92647"/>
    <lineage>
        <taxon>Bacteria</taxon>
        <taxon>Pseudomonadati</taxon>
        <taxon>Pseudomonadota</taxon>
        <taxon>Betaproteobacteria</taxon>
        <taxon>Burkholderiales</taxon>
        <taxon>Burkholderiaceae</taxon>
        <taxon>Paraburkholderia</taxon>
    </lineage>
</organism>
<evidence type="ECO:0000313" key="1">
    <source>
        <dbReference type="EMBL" id="PXX03182.1"/>
    </source>
</evidence>
<evidence type="ECO:0000313" key="3">
    <source>
        <dbReference type="Proteomes" id="UP000183529"/>
    </source>
</evidence>
<protein>
    <submittedName>
        <fullName evidence="2">Uncharacterized protein</fullName>
    </submittedName>
</protein>
<reference evidence="1 4" key="2">
    <citation type="submission" date="2018-05" db="EMBL/GenBank/DDBJ databases">
        <title>Genomic Encyclopedia of Type Strains, Phase IV (KMG-V): Genome sequencing to study the core and pangenomes of soil and plant-associated prokaryotes.</title>
        <authorList>
            <person name="Whitman W."/>
        </authorList>
    </citation>
    <scope>NUCLEOTIDE SEQUENCE [LARGE SCALE GENOMIC DNA]</scope>
    <source>
        <strain evidence="1 4">SIr-6563</strain>
    </source>
</reference>
<evidence type="ECO:0000313" key="4">
    <source>
        <dbReference type="Proteomes" id="UP000247515"/>
    </source>
</evidence>
<evidence type="ECO:0000313" key="2">
    <source>
        <dbReference type="EMBL" id="SEK05847.1"/>
    </source>
</evidence>
<keyword evidence="4" id="KW-1185">Reference proteome</keyword>
<dbReference type="Proteomes" id="UP000183529">
    <property type="component" value="Unassembled WGS sequence"/>
</dbReference>
<proteinExistence type="predicted"/>
<dbReference type="AlphaFoldDB" id="A0AAQ1GJS6"/>
<dbReference type="Proteomes" id="UP000247515">
    <property type="component" value="Unassembled WGS sequence"/>
</dbReference>
<accession>A0AAQ1GJS6</accession>